<evidence type="ECO:0000313" key="1">
    <source>
        <dbReference type="EMBL" id="EPJ38729.1"/>
    </source>
</evidence>
<gene>
    <name evidence="1" type="ORF">STAFG_4223</name>
</gene>
<accession>S4NK06</accession>
<dbReference type="AlphaFoldDB" id="S4NK06"/>
<dbReference type="Proteomes" id="UP000015001">
    <property type="component" value="Unassembled WGS sequence"/>
</dbReference>
<reference evidence="1 2" key="1">
    <citation type="submission" date="2013-02" db="EMBL/GenBank/DDBJ databases">
        <title>Draft Genome Sequence of Streptomyces afghaniensis, Which Produces Compounds of the Julimycin B-Complex.</title>
        <authorList>
            <person name="Gruening B.A."/>
            <person name="Praeg A."/>
            <person name="Erxleben A."/>
            <person name="Guenther S."/>
            <person name="Fiedler H.-P."/>
            <person name="Goodfellow M."/>
            <person name="Mueller M."/>
        </authorList>
    </citation>
    <scope>NUCLEOTIDE SEQUENCE [LARGE SCALE GENOMIC DNA]</scope>
    <source>
        <strain evidence="1 2">772</strain>
    </source>
</reference>
<dbReference type="HOGENOM" id="CLU_3391546_0_0_11"/>
<organism evidence="1 2">
    <name type="scientific">Streptomyces afghaniensis 772</name>
    <dbReference type="NCBI Taxonomy" id="1283301"/>
    <lineage>
        <taxon>Bacteria</taxon>
        <taxon>Bacillati</taxon>
        <taxon>Actinomycetota</taxon>
        <taxon>Actinomycetes</taxon>
        <taxon>Kitasatosporales</taxon>
        <taxon>Streptomycetaceae</taxon>
        <taxon>Streptomyces</taxon>
    </lineage>
</organism>
<proteinExistence type="predicted"/>
<dbReference type="EMBL" id="AOPY01001447">
    <property type="protein sequence ID" value="EPJ38729.1"/>
    <property type="molecule type" value="Genomic_DNA"/>
</dbReference>
<evidence type="ECO:0000313" key="2">
    <source>
        <dbReference type="Proteomes" id="UP000015001"/>
    </source>
</evidence>
<name>S4NK06_9ACTN</name>
<comment type="caution">
    <text evidence="1">The sequence shown here is derived from an EMBL/GenBank/DDBJ whole genome shotgun (WGS) entry which is preliminary data.</text>
</comment>
<sequence length="32" mass="3690">MRRSWVTNSSSQELLVEFMTWAETWAGTLGQS</sequence>
<keyword evidence="2" id="KW-1185">Reference proteome</keyword>
<protein>
    <submittedName>
        <fullName evidence="1">Uncharacterized protein</fullName>
    </submittedName>
</protein>